<evidence type="ECO:0000256" key="9">
    <source>
        <dbReference type="HAMAP-Rule" id="MF_00236"/>
    </source>
</evidence>
<evidence type="ECO:0000256" key="7">
    <source>
        <dbReference type="ARBA" id="ARBA00023010"/>
    </source>
</evidence>
<proteinExistence type="inferred from homology"/>
<keyword evidence="6 9" id="KW-1133">Transmembrane helix</keyword>
<dbReference type="RefSeq" id="WP_323574568.1">
    <property type="nucleotide sequence ID" value="NZ_JAYGJQ010000001.1"/>
</dbReference>
<dbReference type="PANTHER" id="PTHR42982:SF1">
    <property type="entry name" value="SEC-INDEPENDENT PROTEIN TRANSLOCASE PROTEIN TATA"/>
    <property type="match status" value="1"/>
</dbReference>
<dbReference type="NCBIfam" id="TIGR01411">
    <property type="entry name" value="tatAE"/>
    <property type="match status" value="1"/>
</dbReference>
<dbReference type="HAMAP" id="MF_00236">
    <property type="entry name" value="TatA_E"/>
    <property type="match status" value="1"/>
</dbReference>
<dbReference type="InterPro" id="IPR006312">
    <property type="entry name" value="TatA/E"/>
</dbReference>
<keyword evidence="11" id="KW-1185">Reference proteome</keyword>
<keyword evidence="2 9" id="KW-0813">Transport</keyword>
<keyword evidence="4 9" id="KW-0812">Transmembrane</keyword>
<comment type="similarity">
    <text evidence="9">Belongs to the TatA/E family.</text>
</comment>
<dbReference type="Pfam" id="PF02416">
    <property type="entry name" value="TatA_B_E"/>
    <property type="match status" value="1"/>
</dbReference>
<dbReference type="InterPro" id="IPR003369">
    <property type="entry name" value="TatA/B/E"/>
</dbReference>
<evidence type="ECO:0000256" key="8">
    <source>
        <dbReference type="ARBA" id="ARBA00023136"/>
    </source>
</evidence>
<evidence type="ECO:0000256" key="3">
    <source>
        <dbReference type="ARBA" id="ARBA00022475"/>
    </source>
</evidence>
<comment type="subunit">
    <text evidence="9">Forms a complex with TatC.</text>
</comment>
<reference evidence="10 11" key="1">
    <citation type="submission" date="2023-11" db="EMBL/GenBank/DDBJ databases">
        <title>A Novel Polar Bacteriovorax (B. antarcticus) Isolated from the Biocrust in Antarctica.</title>
        <authorList>
            <person name="Mun W."/>
            <person name="Choi S.Y."/>
            <person name="Mitchell R.J."/>
        </authorList>
    </citation>
    <scope>NUCLEOTIDE SEQUENCE [LARGE SCALE GENOMIC DNA]</scope>
    <source>
        <strain evidence="10 11">PP10</strain>
    </source>
</reference>
<keyword evidence="7 9" id="KW-0811">Translocation</keyword>
<accession>A0ABU5VRT8</accession>
<sequence length="54" mass="5828">MGIGFTEALLIAGVAILFFGGKKLPELGKGMGEAIKNFKQGMRESQEEEIKKDA</sequence>
<evidence type="ECO:0000313" key="10">
    <source>
        <dbReference type="EMBL" id="MEA9355079.1"/>
    </source>
</evidence>
<protein>
    <recommendedName>
        <fullName evidence="9">Sec-independent protein translocase protein TatA</fullName>
    </recommendedName>
</protein>
<evidence type="ECO:0000256" key="4">
    <source>
        <dbReference type="ARBA" id="ARBA00022692"/>
    </source>
</evidence>
<keyword evidence="3 9" id="KW-1003">Cell membrane</keyword>
<evidence type="ECO:0000256" key="5">
    <source>
        <dbReference type="ARBA" id="ARBA00022927"/>
    </source>
</evidence>
<dbReference type="Gene3D" id="1.20.5.3310">
    <property type="match status" value="1"/>
</dbReference>
<comment type="subcellular location">
    <subcellularLocation>
        <location evidence="1 9">Cell membrane</location>
        <topology evidence="1 9">Single-pass membrane protein</topology>
    </subcellularLocation>
</comment>
<comment type="caution">
    <text evidence="10">The sequence shown here is derived from an EMBL/GenBank/DDBJ whole genome shotgun (WGS) entry which is preliminary data.</text>
</comment>
<gene>
    <name evidence="9" type="primary">tatA</name>
    <name evidence="10" type="ORF">SHI21_02650</name>
</gene>
<evidence type="ECO:0000256" key="2">
    <source>
        <dbReference type="ARBA" id="ARBA00022448"/>
    </source>
</evidence>
<evidence type="ECO:0000256" key="6">
    <source>
        <dbReference type="ARBA" id="ARBA00022989"/>
    </source>
</evidence>
<evidence type="ECO:0000256" key="1">
    <source>
        <dbReference type="ARBA" id="ARBA00004162"/>
    </source>
</evidence>
<keyword evidence="5 9" id="KW-0653">Protein transport</keyword>
<dbReference type="PANTHER" id="PTHR42982">
    <property type="entry name" value="SEC-INDEPENDENT PROTEIN TRANSLOCASE PROTEIN TATA"/>
    <property type="match status" value="1"/>
</dbReference>
<name>A0ABU5VRT8_9BACT</name>
<evidence type="ECO:0000313" key="11">
    <source>
        <dbReference type="Proteomes" id="UP001302274"/>
    </source>
</evidence>
<comment type="function">
    <text evidence="9">Part of the twin-arginine translocation (Tat) system that transports large folded proteins containing a characteristic twin-arginine motif in their signal peptide across membranes. TatA could form the protein-conducting channel of the Tat system.</text>
</comment>
<dbReference type="EMBL" id="JAYGJQ010000001">
    <property type="protein sequence ID" value="MEA9355079.1"/>
    <property type="molecule type" value="Genomic_DNA"/>
</dbReference>
<organism evidence="10 11">
    <name type="scientific">Bacteriovorax antarcticus</name>
    <dbReference type="NCBI Taxonomy" id="3088717"/>
    <lineage>
        <taxon>Bacteria</taxon>
        <taxon>Pseudomonadati</taxon>
        <taxon>Bdellovibrionota</taxon>
        <taxon>Bacteriovoracia</taxon>
        <taxon>Bacteriovoracales</taxon>
        <taxon>Bacteriovoracaceae</taxon>
        <taxon>Bacteriovorax</taxon>
    </lineage>
</organism>
<keyword evidence="8 9" id="KW-0472">Membrane</keyword>
<dbReference type="Proteomes" id="UP001302274">
    <property type="component" value="Unassembled WGS sequence"/>
</dbReference>